<feature type="compositionally biased region" description="Basic and acidic residues" evidence="6">
    <location>
        <begin position="8"/>
        <end position="17"/>
    </location>
</feature>
<dbReference type="PANTHER" id="PTHR12135:SF0">
    <property type="entry name" value="DNA REPAIR PROTEIN COMPLEMENTING XP-C CELLS"/>
    <property type="match status" value="1"/>
</dbReference>
<keyword evidence="11" id="KW-1185">Reference proteome</keyword>
<feature type="compositionally biased region" description="Acidic residues" evidence="6">
    <location>
        <begin position="942"/>
        <end position="954"/>
    </location>
</feature>
<dbReference type="Pfam" id="PF10405">
    <property type="entry name" value="BHD_3"/>
    <property type="match status" value="1"/>
</dbReference>
<dbReference type="InterPro" id="IPR042488">
    <property type="entry name" value="Rad4_BHD3_sf"/>
</dbReference>
<dbReference type="SUPFAM" id="SSF54001">
    <property type="entry name" value="Cysteine proteinases"/>
    <property type="match status" value="1"/>
</dbReference>
<feature type="region of interest" description="Disordered" evidence="6">
    <location>
        <begin position="854"/>
        <end position="954"/>
    </location>
</feature>
<feature type="compositionally biased region" description="Acidic residues" evidence="6">
    <location>
        <begin position="66"/>
        <end position="80"/>
    </location>
</feature>
<dbReference type="SMART" id="SM01031">
    <property type="entry name" value="BHD_2"/>
    <property type="match status" value="1"/>
</dbReference>
<feature type="domain" description="Rad4 beta-hairpin" evidence="8">
    <location>
        <begin position="548"/>
        <end position="595"/>
    </location>
</feature>
<dbReference type="SMART" id="SM01032">
    <property type="entry name" value="BHD_3"/>
    <property type="match status" value="1"/>
</dbReference>
<dbReference type="GO" id="GO:0006289">
    <property type="term" value="P:nucleotide-excision repair"/>
    <property type="evidence" value="ECO:0007669"/>
    <property type="project" value="InterPro"/>
</dbReference>
<dbReference type="EMBL" id="SWFT01000064">
    <property type="protein sequence ID" value="KAA8904119.1"/>
    <property type="molecule type" value="Genomic_DNA"/>
</dbReference>
<dbReference type="AlphaFoldDB" id="A0A642UTS1"/>
<organism evidence="10 11">
    <name type="scientific">Diutina rugosa</name>
    <name type="common">Yeast</name>
    <name type="synonym">Candida rugosa</name>
    <dbReference type="NCBI Taxonomy" id="5481"/>
    <lineage>
        <taxon>Eukaryota</taxon>
        <taxon>Fungi</taxon>
        <taxon>Dikarya</taxon>
        <taxon>Ascomycota</taxon>
        <taxon>Saccharomycotina</taxon>
        <taxon>Pichiomycetes</taxon>
        <taxon>Debaryomycetaceae</taxon>
        <taxon>Diutina</taxon>
    </lineage>
</organism>
<dbReference type="InterPro" id="IPR018327">
    <property type="entry name" value="BHD_2"/>
</dbReference>
<keyword evidence="4" id="KW-0234">DNA repair</keyword>
<sequence>MSLPHLSLVREAKRELDASGIDDTSRRRRKRARRGDTVTPEPLPQRAPTPISISSDDSHDGGDGGDGGENESDDDFEDLFPTETTSEPKSTSTTIIKHTEASDDDSDFEDVDLGGVPQAQDMTQGGVNPSTTTNNTLVIPIHKPEEPVKKVARVIPKEERATRRWCHMAFIVAMIGHCLIRNKWANSVDIQEKLAKSVSSQTRALLHPSTTGNNLLPVVKSRKFLDGLKRTMLVFSKKWKVVYQGLIFKTWGELGMSQRGVYHGRMTRAKWQQMILEFQGTRDMGAQAFCAMLRGLGVRARLVHSVQAPDYTSIVPNVEPPNKEKTDDSRPKPMGSSKQQFLQQVRSFNPSDKDSPANKFIDSSYPIWWVEAWDKYAKKWVAIDPVVLKHLEVPPQRRKSKFEPPGSDQRNQLHYVLAFDARNRVKDVTRRYSLQFNAKTQKKRIGQYSEESHWWYANLMRKLSGDKVTQLDVLELKEFHDRDLAEGMPNNMGDFKNHPLYALESQLHYNQVVEPKIKVGTFRPKTSKKGQNSAPLIPVYRRANVKTLKSAKAWWMLGRQLKVGVQPLKVRPAKSDEEEDERLYAEDQTQLFIPEPIKDGVIVRNAFGTVDCYVPSMVPENGWLISSEDFPIKLAEQAARIIGIDYARAVVGFSFKGRRNVKATEGGVLVASEYREAMEAVMDCLLEEEVEKIRRDKELAGLKLWRFFIAKLRVGERLNRVHGEVEDDVVSEVEDEEAESDFSVGSEDEGGSGDEVVPQQESREARMRSRRQRSESVAPLNSSDDEDDYGGGFIPENGGGFIISDTDNGGGGFIVSDNDEGGFIVSDKEDPVNNHDDSGGGGFFVAENDEIQTYEGSGGGFSREASLQAQTPQETMANTQADVDLDIPDDMFDYNEDGELVYNPDGAVNSPDTPSPQSSPSAPNSPAQAPVMSQGELHQLEQEEQEYDFDYDSE</sequence>
<dbReference type="OMA" id="VDEYAMD"/>
<dbReference type="GO" id="GO:0000111">
    <property type="term" value="C:nucleotide-excision repair factor 2 complex"/>
    <property type="evidence" value="ECO:0007669"/>
    <property type="project" value="TreeGrafter"/>
</dbReference>
<reference evidence="10 11" key="1">
    <citation type="submission" date="2019-07" db="EMBL/GenBank/DDBJ databases">
        <title>Genome assembly of two rare yeast pathogens: Diutina rugosa and Trichomonascus ciferrii.</title>
        <authorList>
            <person name="Mixao V."/>
            <person name="Saus E."/>
            <person name="Hansen A."/>
            <person name="Lass-Flor C."/>
            <person name="Gabaldon T."/>
        </authorList>
    </citation>
    <scope>NUCLEOTIDE SEQUENCE [LARGE SCALE GENOMIC DNA]</scope>
    <source>
        <strain evidence="10 11">CBS 613</strain>
    </source>
</reference>
<comment type="subcellular location">
    <subcellularLocation>
        <location evidence="1">Nucleus</location>
    </subcellularLocation>
</comment>
<dbReference type="InterPro" id="IPR038765">
    <property type="entry name" value="Papain-like_cys_pep_sf"/>
</dbReference>
<evidence type="ECO:0000256" key="6">
    <source>
        <dbReference type="SAM" id="MobiDB-lite"/>
    </source>
</evidence>
<dbReference type="InterPro" id="IPR018328">
    <property type="entry name" value="Rad4_beta-hairpin_dom3"/>
</dbReference>
<dbReference type="Gene3D" id="3.30.60.290">
    <property type="entry name" value="Rad4, beta-hairpin domain BHD2"/>
    <property type="match status" value="1"/>
</dbReference>
<dbReference type="Gene3D" id="3.90.260.10">
    <property type="entry name" value="Transglutaminase-like"/>
    <property type="match status" value="1"/>
</dbReference>
<dbReference type="Proteomes" id="UP000449547">
    <property type="component" value="Unassembled WGS sequence"/>
</dbReference>
<dbReference type="Gene3D" id="3.30.70.2460">
    <property type="entry name" value="Rad4, beta-hairpin domain BHD3"/>
    <property type="match status" value="1"/>
</dbReference>
<feature type="compositionally biased region" description="Low complexity" evidence="6">
    <location>
        <begin position="909"/>
        <end position="937"/>
    </location>
</feature>
<evidence type="ECO:0000259" key="8">
    <source>
        <dbReference type="SMART" id="SM01031"/>
    </source>
</evidence>
<keyword evidence="5" id="KW-0539">Nucleus</keyword>
<feature type="compositionally biased region" description="Low complexity" evidence="6">
    <location>
        <begin position="81"/>
        <end position="96"/>
    </location>
</feature>
<dbReference type="GO" id="GO:0005737">
    <property type="term" value="C:cytoplasm"/>
    <property type="evidence" value="ECO:0007669"/>
    <property type="project" value="TreeGrafter"/>
</dbReference>
<dbReference type="Gene3D" id="2.20.20.110">
    <property type="entry name" value="Rad4, beta-hairpin domain BHD1"/>
    <property type="match status" value="1"/>
</dbReference>
<feature type="compositionally biased region" description="Gly residues" evidence="6">
    <location>
        <begin position="790"/>
        <end position="801"/>
    </location>
</feature>
<feature type="region of interest" description="Disordered" evidence="6">
    <location>
        <begin position="726"/>
        <end position="805"/>
    </location>
</feature>
<dbReference type="GeneID" id="54780722"/>
<evidence type="ECO:0000256" key="3">
    <source>
        <dbReference type="ARBA" id="ARBA00022763"/>
    </source>
</evidence>
<evidence type="ECO:0000256" key="2">
    <source>
        <dbReference type="ARBA" id="ARBA00009525"/>
    </source>
</evidence>
<feature type="compositionally biased region" description="Basic and acidic residues" evidence="6">
    <location>
        <begin position="321"/>
        <end position="331"/>
    </location>
</feature>
<keyword evidence="3" id="KW-0227">DNA damage</keyword>
<feature type="region of interest" description="Disordered" evidence="6">
    <location>
        <begin position="313"/>
        <end position="341"/>
    </location>
</feature>
<dbReference type="GO" id="GO:0071942">
    <property type="term" value="C:XPC complex"/>
    <property type="evidence" value="ECO:0007669"/>
    <property type="project" value="TreeGrafter"/>
</dbReference>
<evidence type="ECO:0000313" key="10">
    <source>
        <dbReference type="EMBL" id="KAA8904119.1"/>
    </source>
</evidence>
<comment type="caution">
    <text evidence="10">The sequence shown here is derived from an EMBL/GenBank/DDBJ whole genome shotgun (WGS) entry which is preliminary data.</text>
</comment>
<dbReference type="InterPro" id="IPR004583">
    <property type="entry name" value="DNA_repair_Rad4"/>
</dbReference>
<dbReference type="InterPro" id="IPR036985">
    <property type="entry name" value="Transglutaminase-like_sf"/>
</dbReference>
<evidence type="ECO:0000256" key="1">
    <source>
        <dbReference type="ARBA" id="ARBA00004123"/>
    </source>
</evidence>
<name>A0A642UTS1_DIURU</name>
<dbReference type="InterPro" id="IPR018325">
    <property type="entry name" value="Rad4/PNGase_transGLS-fold"/>
</dbReference>
<dbReference type="GO" id="GO:0006298">
    <property type="term" value="P:mismatch repair"/>
    <property type="evidence" value="ECO:0007669"/>
    <property type="project" value="TreeGrafter"/>
</dbReference>
<proteinExistence type="inferred from homology"/>
<evidence type="ECO:0000256" key="5">
    <source>
        <dbReference type="ARBA" id="ARBA00023242"/>
    </source>
</evidence>
<feature type="domain" description="Rad4 beta-hairpin" evidence="9">
    <location>
        <begin position="602"/>
        <end position="682"/>
    </location>
</feature>
<evidence type="ECO:0000259" key="9">
    <source>
        <dbReference type="SMART" id="SM01032"/>
    </source>
</evidence>
<dbReference type="VEuPathDB" id="FungiDB:DIURU_002071"/>
<dbReference type="RefSeq" id="XP_034013204.1">
    <property type="nucleotide sequence ID" value="XM_034154683.1"/>
</dbReference>
<evidence type="ECO:0000313" key="11">
    <source>
        <dbReference type="Proteomes" id="UP000449547"/>
    </source>
</evidence>
<comment type="similarity">
    <text evidence="2">Belongs to the XPC family.</text>
</comment>
<feature type="domain" description="Rad4 beta-hairpin" evidence="7">
    <location>
        <begin position="484"/>
        <end position="546"/>
    </location>
</feature>
<dbReference type="GO" id="GO:0003697">
    <property type="term" value="F:single-stranded DNA binding"/>
    <property type="evidence" value="ECO:0007669"/>
    <property type="project" value="TreeGrafter"/>
</dbReference>
<dbReference type="GO" id="GO:0003684">
    <property type="term" value="F:damaged DNA binding"/>
    <property type="evidence" value="ECO:0007669"/>
    <property type="project" value="InterPro"/>
</dbReference>
<dbReference type="Pfam" id="PF03835">
    <property type="entry name" value="Rad4"/>
    <property type="match status" value="1"/>
</dbReference>
<dbReference type="SMART" id="SM01030">
    <property type="entry name" value="BHD_1"/>
    <property type="match status" value="1"/>
</dbReference>
<gene>
    <name evidence="10" type="ORF">DIURU_002071</name>
</gene>
<protein>
    <recommendedName>
        <fullName evidence="12">Rad4 beta-hairpin domain-containing protein</fullName>
    </recommendedName>
</protein>
<evidence type="ECO:0000259" key="7">
    <source>
        <dbReference type="SMART" id="SM01030"/>
    </source>
</evidence>
<evidence type="ECO:0000256" key="4">
    <source>
        <dbReference type="ARBA" id="ARBA00023204"/>
    </source>
</evidence>
<evidence type="ECO:0008006" key="12">
    <source>
        <dbReference type="Google" id="ProtNLM"/>
    </source>
</evidence>
<feature type="compositionally biased region" description="Polar residues" evidence="6">
    <location>
        <begin position="865"/>
        <end position="881"/>
    </location>
</feature>
<dbReference type="Pfam" id="PF10403">
    <property type="entry name" value="BHD_1"/>
    <property type="match status" value="1"/>
</dbReference>
<dbReference type="InterPro" id="IPR018326">
    <property type="entry name" value="Rad4_beta-hairpin_dom1"/>
</dbReference>
<accession>A0A642UTS1</accession>
<feature type="compositionally biased region" description="Acidic residues" evidence="6">
    <location>
        <begin position="726"/>
        <end position="752"/>
    </location>
</feature>
<dbReference type="OrthoDB" id="300780at2759"/>
<dbReference type="PANTHER" id="PTHR12135">
    <property type="entry name" value="DNA REPAIR PROTEIN XP-C / RAD4"/>
    <property type="match status" value="1"/>
</dbReference>
<feature type="compositionally biased region" description="Acidic residues" evidence="6">
    <location>
        <begin position="883"/>
        <end position="899"/>
    </location>
</feature>
<feature type="region of interest" description="Disordered" evidence="6">
    <location>
        <begin position="1"/>
        <end position="109"/>
    </location>
</feature>